<accession>A0A4D7CVC1</accession>
<keyword evidence="4" id="KW-0597">Phosphoprotein</keyword>
<proteinExistence type="predicted"/>
<dbReference type="FunFam" id="1.10.287.130:FF:000001">
    <property type="entry name" value="Two-component sensor histidine kinase"/>
    <property type="match status" value="1"/>
</dbReference>
<dbReference type="InterPro" id="IPR003661">
    <property type="entry name" value="HisK_dim/P_dom"/>
</dbReference>
<evidence type="ECO:0000259" key="10">
    <source>
        <dbReference type="PROSITE" id="PS50109"/>
    </source>
</evidence>
<feature type="transmembrane region" description="Helical" evidence="9">
    <location>
        <begin position="12"/>
        <end position="34"/>
    </location>
</feature>
<comment type="catalytic activity">
    <reaction evidence="1">
        <text>ATP + protein L-histidine = ADP + protein N-phospho-L-histidine.</text>
        <dbReference type="EC" id="2.7.13.3"/>
    </reaction>
</comment>
<dbReference type="RefSeq" id="WP_136954175.1">
    <property type="nucleotide sequence ID" value="NZ_CP039712.1"/>
</dbReference>
<dbReference type="InterPro" id="IPR036890">
    <property type="entry name" value="HATPase_C_sf"/>
</dbReference>
<dbReference type="Gene3D" id="1.10.287.130">
    <property type="match status" value="1"/>
</dbReference>
<dbReference type="Pfam" id="PF00512">
    <property type="entry name" value="HisKA"/>
    <property type="match status" value="1"/>
</dbReference>
<name>A0A4D7CVC1_9ENTE</name>
<evidence type="ECO:0000313" key="11">
    <source>
        <dbReference type="EMBL" id="QCI87354.1"/>
    </source>
</evidence>
<dbReference type="Gene3D" id="3.30.565.10">
    <property type="entry name" value="Histidine kinase-like ATPase, C-terminal domain"/>
    <property type="match status" value="1"/>
</dbReference>
<dbReference type="GO" id="GO:0016036">
    <property type="term" value="P:cellular response to phosphate starvation"/>
    <property type="evidence" value="ECO:0007669"/>
    <property type="project" value="TreeGrafter"/>
</dbReference>
<dbReference type="InterPro" id="IPR005467">
    <property type="entry name" value="His_kinase_dom"/>
</dbReference>
<dbReference type="SMART" id="SM00388">
    <property type="entry name" value="HisKA"/>
    <property type="match status" value="1"/>
</dbReference>
<dbReference type="InterPro" id="IPR050351">
    <property type="entry name" value="BphY/WalK/GraS-like"/>
</dbReference>
<keyword evidence="5" id="KW-0808">Transferase</keyword>
<dbReference type="InterPro" id="IPR036097">
    <property type="entry name" value="HisK_dim/P_sf"/>
</dbReference>
<evidence type="ECO:0000256" key="5">
    <source>
        <dbReference type="ARBA" id="ARBA00022679"/>
    </source>
</evidence>
<dbReference type="AlphaFoldDB" id="A0A4D7CVC1"/>
<dbReference type="InterPro" id="IPR003594">
    <property type="entry name" value="HATPase_dom"/>
</dbReference>
<dbReference type="PANTHER" id="PTHR45453:SF1">
    <property type="entry name" value="PHOSPHATE REGULON SENSOR PROTEIN PHOR"/>
    <property type="match status" value="1"/>
</dbReference>
<evidence type="ECO:0000313" key="12">
    <source>
        <dbReference type="Proteomes" id="UP000298615"/>
    </source>
</evidence>
<dbReference type="PANTHER" id="PTHR45453">
    <property type="entry name" value="PHOSPHATE REGULON SENSOR PROTEIN PHOR"/>
    <property type="match status" value="1"/>
</dbReference>
<evidence type="ECO:0000256" key="7">
    <source>
        <dbReference type="ARBA" id="ARBA00023012"/>
    </source>
</evidence>
<dbReference type="PRINTS" id="PR00344">
    <property type="entry name" value="BCTRLSENSOR"/>
</dbReference>
<reference evidence="11 12" key="1">
    <citation type="submission" date="2019-04" db="EMBL/GenBank/DDBJ databases">
        <title>Vagococcus sp. nov., isolated from faeces of yaks (Bos grunniens).</title>
        <authorList>
            <person name="Ge Y."/>
        </authorList>
    </citation>
    <scope>NUCLEOTIDE SEQUENCE [LARGE SCALE GENOMIC DNA]</scope>
    <source>
        <strain evidence="11 12">MN-17</strain>
    </source>
</reference>
<keyword evidence="8 9" id="KW-0472">Membrane</keyword>
<feature type="transmembrane region" description="Helical" evidence="9">
    <location>
        <begin position="175"/>
        <end position="195"/>
    </location>
</feature>
<keyword evidence="9" id="KW-1133">Transmembrane helix</keyword>
<dbReference type="SMART" id="SM00387">
    <property type="entry name" value="HATPase_c"/>
    <property type="match status" value="1"/>
</dbReference>
<dbReference type="SUPFAM" id="SSF47384">
    <property type="entry name" value="Homodimeric domain of signal transducing histidine kinase"/>
    <property type="match status" value="1"/>
</dbReference>
<evidence type="ECO:0000256" key="8">
    <source>
        <dbReference type="ARBA" id="ARBA00023136"/>
    </source>
</evidence>
<evidence type="ECO:0000256" key="2">
    <source>
        <dbReference type="ARBA" id="ARBA00004370"/>
    </source>
</evidence>
<evidence type="ECO:0000256" key="9">
    <source>
        <dbReference type="SAM" id="Phobius"/>
    </source>
</evidence>
<dbReference type="Proteomes" id="UP000298615">
    <property type="component" value="Chromosome"/>
</dbReference>
<dbReference type="Pfam" id="PF02518">
    <property type="entry name" value="HATPase_c"/>
    <property type="match status" value="1"/>
</dbReference>
<dbReference type="FunFam" id="3.30.565.10:FF:000006">
    <property type="entry name" value="Sensor histidine kinase WalK"/>
    <property type="match status" value="1"/>
</dbReference>
<dbReference type="InterPro" id="IPR004358">
    <property type="entry name" value="Sig_transdc_His_kin-like_C"/>
</dbReference>
<dbReference type="EC" id="2.7.13.3" evidence="3"/>
<comment type="subcellular location">
    <subcellularLocation>
        <location evidence="2">Membrane</location>
    </subcellularLocation>
</comment>
<dbReference type="CDD" id="cd00082">
    <property type="entry name" value="HisKA"/>
    <property type="match status" value="1"/>
</dbReference>
<keyword evidence="9" id="KW-0812">Transmembrane</keyword>
<dbReference type="GO" id="GO:0004721">
    <property type="term" value="F:phosphoprotein phosphatase activity"/>
    <property type="evidence" value="ECO:0007669"/>
    <property type="project" value="TreeGrafter"/>
</dbReference>
<dbReference type="PROSITE" id="PS50109">
    <property type="entry name" value="HIS_KIN"/>
    <property type="match status" value="1"/>
</dbReference>
<keyword evidence="12" id="KW-1185">Reference proteome</keyword>
<organism evidence="11 12">
    <name type="scientific">Vagococcus zengguangii</name>
    <dbReference type="NCBI Taxonomy" id="2571750"/>
    <lineage>
        <taxon>Bacteria</taxon>
        <taxon>Bacillati</taxon>
        <taxon>Bacillota</taxon>
        <taxon>Bacilli</taxon>
        <taxon>Lactobacillales</taxon>
        <taxon>Enterococcaceae</taxon>
        <taxon>Vagococcus</taxon>
    </lineage>
</organism>
<keyword evidence="6 11" id="KW-0418">Kinase</keyword>
<evidence type="ECO:0000256" key="3">
    <source>
        <dbReference type="ARBA" id="ARBA00012438"/>
    </source>
</evidence>
<dbReference type="CDD" id="cd00075">
    <property type="entry name" value="HATPase"/>
    <property type="match status" value="1"/>
</dbReference>
<protein>
    <recommendedName>
        <fullName evidence="3">histidine kinase</fullName>
        <ecNumber evidence="3">2.7.13.3</ecNumber>
    </recommendedName>
</protein>
<evidence type="ECO:0000256" key="6">
    <source>
        <dbReference type="ARBA" id="ARBA00022777"/>
    </source>
</evidence>
<feature type="domain" description="Histidine kinase" evidence="10">
    <location>
        <begin position="215"/>
        <end position="432"/>
    </location>
</feature>
<dbReference type="GO" id="GO:0005886">
    <property type="term" value="C:plasma membrane"/>
    <property type="evidence" value="ECO:0007669"/>
    <property type="project" value="TreeGrafter"/>
</dbReference>
<dbReference type="KEGG" id="vao:FA707_03750"/>
<dbReference type="SUPFAM" id="SSF55874">
    <property type="entry name" value="ATPase domain of HSP90 chaperone/DNA topoisomerase II/histidine kinase"/>
    <property type="match status" value="1"/>
</dbReference>
<evidence type="ECO:0000256" key="4">
    <source>
        <dbReference type="ARBA" id="ARBA00022553"/>
    </source>
</evidence>
<sequence length="434" mass="49035">MNSESRHLRSLFFRNALSFALIFLFLGFIVNGLITSSLYRNIDEELVRSSQDKYLIARELMRSLQESNDDSYNLPPSNQGSSDVNSFQTQVVLWASDGTIANGLGLGSRLENFSNLKLNPQRAGKIETISLDTDQYQGLRFRSLLVETGNSVIPYAQLLSNTNSLEESLVMFQKILIVCMVVFGLISLWVSYYLAKLNLQPIIKSWKKQQEFVENASHELRTPLTVIQAKLEKLFINPQHTVMEESESIAIALSEAKRLGQLTNSLLMLARSDGNQLVVNKERQMTDSFIKEVVNPFIEISELDDKQLIIEENQLLEVSFDRNLMKQLLVILLDNALKYTEESDSITISSKQSAQNWELIISDTGIGVKEEDLSRIFERFYREDSARQRDTGGHGLGLSIAKWITSSHGGSIVAELNQPKGTRFIITLPLKSSQ</sequence>
<gene>
    <name evidence="11" type="ORF">FA707_03750</name>
</gene>
<dbReference type="GO" id="GO:0000155">
    <property type="term" value="F:phosphorelay sensor kinase activity"/>
    <property type="evidence" value="ECO:0007669"/>
    <property type="project" value="InterPro"/>
</dbReference>
<dbReference type="EMBL" id="CP039712">
    <property type="protein sequence ID" value="QCI87354.1"/>
    <property type="molecule type" value="Genomic_DNA"/>
</dbReference>
<keyword evidence="7" id="KW-0902">Two-component regulatory system</keyword>
<evidence type="ECO:0000256" key="1">
    <source>
        <dbReference type="ARBA" id="ARBA00000085"/>
    </source>
</evidence>